<dbReference type="SMART" id="SM00421">
    <property type="entry name" value="HTH_LUXR"/>
    <property type="match status" value="1"/>
</dbReference>
<dbReference type="SMART" id="SM00382">
    <property type="entry name" value="AAA"/>
    <property type="match status" value="1"/>
</dbReference>
<dbReference type="Gene3D" id="3.40.50.300">
    <property type="entry name" value="P-loop containing nucleotide triphosphate hydrolases"/>
    <property type="match status" value="1"/>
</dbReference>
<keyword evidence="1" id="KW-0547">Nucleotide-binding</keyword>
<dbReference type="SUPFAM" id="SSF46894">
    <property type="entry name" value="C-terminal effector domain of the bipartite response regulators"/>
    <property type="match status" value="1"/>
</dbReference>
<evidence type="ECO:0000256" key="3">
    <source>
        <dbReference type="SAM" id="MobiDB-lite"/>
    </source>
</evidence>
<evidence type="ECO:0000259" key="4">
    <source>
        <dbReference type="PROSITE" id="PS50043"/>
    </source>
</evidence>
<comment type="caution">
    <text evidence="5">The sequence shown here is derived from an EMBL/GenBank/DDBJ whole genome shotgun (WGS) entry which is preliminary data.</text>
</comment>
<dbReference type="InterPro" id="IPR027417">
    <property type="entry name" value="P-loop_NTPase"/>
</dbReference>
<dbReference type="InterPro" id="IPR016032">
    <property type="entry name" value="Sig_transdc_resp-reg_C-effctor"/>
</dbReference>
<accession>A0ABV8TJ82</accession>
<dbReference type="InterPro" id="IPR011990">
    <property type="entry name" value="TPR-like_helical_dom_sf"/>
</dbReference>
<reference evidence="6" key="1">
    <citation type="journal article" date="2019" name="Int. J. Syst. Evol. Microbiol.">
        <title>The Global Catalogue of Microorganisms (GCM) 10K type strain sequencing project: providing services to taxonomists for standard genome sequencing and annotation.</title>
        <authorList>
            <consortium name="The Broad Institute Genomics Platform"/>
            <consortium name="The Broad Institute Genome Sequencing Center for Infectious Disease"/>
            <person name="Wu L."/>
            <person name="Ma J."/>
        </authorList>
    </citation>
    <scope>NUCLEOTIDE SEQUENCE [LARGE SCALE GENOMIC DNA]</scope>
    <source>
        <strain evidence="6">PCU 347</strain>
    </source>
</reference>
<dbReference type="InterPro" id="IPR003593">
    <property type="entry name" value="AAA+_ATPase"/>
</dbReference>
<dbReference type="PANTHER" id="PTHR16305:SF35">
    <property type="entry name" value="TRANSCRIPTIONAL ACTIVATOR DOMAIN"/>
    <property type="match status" value="1"/>
</dbReference>
<evidence type="ECO:0000313" key="6">
    <source>
        <dbReference type="Proteomes" id="UP001595824"/>
    </source>
</evidence>
<feature type="domain" description="HTH luxR-type" evidence="4">
    <location>
        <begin position="794"/>
        <end position="863"/>
    </location>
</feature>
<dbReference type="RefSeq" id="WP_381741732.1">
    <property type="nucleotide sequence ID" value="NZ_JBHSDP010000024.1"/>
</dbReference>
<feature type="compositionally biased region" description="Basic and acidic residues" evidence="3">
    <location>
        <begin position="785"/>
        <end position="799"/>
    </location>
</feature>
<evidence type="ECO:0000256" key="2">
    <source>
        <dbReference type="ARBA" id="ARBA00022840"/>
    </source>
</evidence>
<organism evidence="5 6">
    <name type="scientific">Streptomyces andamanensis</name>
    <dbReference type="NCBI Taxonomy" id="1565035"/>
    <lineage>
        <taxon>Bacteria</taxon>
        <taxon>Bacillati</taxon>
        <taxon>Actinomycetota</taxon>
        <taxon>Actinomycetes</taxon>
        <taxon>Kitasatosporales</taxon>
        <taxon>Streptomycetaceae</taxon>
        <taxon>Streptomyces</taxon>
    </lineage>
</organism>
<dbReference type="Pfam" id="PF13191">
    <property type="entry name" value="AAA_16"/>
    <property type="match status" value="1"/>
</dbReference>
<dbReference type="InterPro" id="IPR041664">
    <property type="entry name" value="AAA_16"/>
</dbReference>
<dbReference type="CDD" id="cd06170">
    <property type="entry name" value="LuxR_C_like"/>
    <property type="match status" value="1"/>
</dbReference>
<proteinExistence type="predicted"/>
<evidence type="ECO:0000256" key="1">
    <source>
        <dbReference type="ARBA" id="ARBA00022741"/>
    </source>
</evidence>
<dbReference type="Proteomes" id="UP001595824">
    <property type="component" value="Unassembled WGS sequence"/>
</dbReference>
<dbReference type="InterPro" id="IPR000792">
    <property type="entry name" value="Tscrpt_reg_LuxR_C"/>
</dbReference>
<dbReference type="EMBL" id="JBHSDP010000024">
    <property type="protein sequence ID" value="MFC4330720.1"/>
    <property type="molecule type" value="Genomic_DNA"/>
</dbReference>
<name>A0ABV8TJ82_9ACTN</name>
<sequence length="864" mass="91831">MTLVGRTAAIGTLDQALADCAAGRPRTVLVEGPTGCGKSALLHTLLELAATGDALTLCAAGSPAERGTPYGVLRQLAGSARGLALDGTDRVCGTPPRAETMQALCAELRELSERTPLVLCVDDVQYADDESLAFLQYLARSVRAGRLLLVVTDSLHHEAGDPAFTTELMRQPAFRRIRLDRLSRADTRTLAEGRGRGGGARALHEISGGNPLLLRALLDEAGGAGGDEVAPVPGGSFAQAVRACLHRTGPTAAAVAQAVALLRTADSAEETAELLELSPAAVRQGLSALAAAGLVDGVRLRHPAVRDAVLSGLATADLIALHRRAALLLRRWGRPATEAAGHLQAAAAHRHTRWTASAAETELLCEAAEARLAADDGRPALRLLELAHQVCEDDRQRHVIEARLAQITWRFDPAAAERRLAGPLAALRSGLLDGEPAQPLSQLLLMQSRLTEAAELLGDRDEEDDEQGVSPLDLVIDTGATTAERLLRSATLTEATLTAVVQAVRSLLLCDQPERAVPWSRTLLEDAERRGAPGWAAVFATLHAQALLRIGDLAGASSFAGRALEALPEGGGGTFRYAALAVLVGAHSAMGHYTEASRQCDRPLPHGLLDSLHGLAFLRARGLHHLTGNQPQAALTDFMAIGRIMQSRGIDRPAFLPWRSDAAQALQRLGKPQQAERLVLQQLALPDARRPWVRGLSLHRRALSVGSSRQRISLLEQAVDELHRSGDRLATAQAMADLGQTMQADGNAPMKGTATTRAAWSLARQCGATALCKEILPDAPLSDPAPERIVEPGPERPETRLSSSEQRVATLAAQGLTNREISTKLYLTVSTVEQHLTKVYRKLRINGRADLPIDLALGAVQAGK</sequence>
<protein>
    <submittedName>
        <fullName evidence="5">AAA family ATPase</fullName>
    </submittedName>
</protein>
<dbReference type="Pfam" id="PF00196">
    <property type="entry name" value="GerE"/>
    <property type="match status" value="1"/>
</dbReference>
<dbReference type="PANTHER" id="PTHR16305">
    <property type="entry name" value="TESTICULAR SOLUBLE ADENYLYL CYCLASE"/>
    <property type="match status" value="1"/>
</dbReference>
<feature type="region of interest" description="Disordered" evidence="3">
    <location>
        <begin position="782"/>
        <end position="804"/>
    </location>
</feature>
<keyword evidence="2" id="KW-0067">ATP-binding</keyword>
<dbReference type="PRINTS" id="PR00038">
    <property type="entry name" value="HTHLUXR"/>
</dbReference>
<dbReference type="SUPFAM" id="SSF48452">
    <property type="entry name" value="TPR-like"/>
    <property type="match status" value="1"/>
</dbReference>
<dbReference type="Gene3D" id="1.10.10.10">
    <property type="entry name" value="Winged helix-like DNA-binding domain superfamily/Winged helix DNA-binding domain"/>
    <property type="match status" value="1"/>
</dbReference>
<dbReference type="InterPro" id="IPR036388">
    <property type="entry name" value="WH-like_DNA-bd_sf"/>
</dbReference>
<evidence type="ECO:0000313" key="5">
    <source>
        <dbReference type="EMBL" id="MFC4330720.1"/>
    </source>
</evidence>
<keyword evidence="6" id="KW-1185">Reference proteome</keyword>
<gene>
    <name evidence="5" type="ORF">ACFPC0_23635</name>
</gene>
<dbReference type="PROSITE" id="PS50043">
    <property type="entry name" value="HTH_LUXR_2"/>
    <property type="match status" value="1"/>
</dbReference>
<dbReference type="SUPFAM" id="SSF52540">
    <property type="entry name" value="P-loop containing nucleoside triphosphate hydrolases"/>
    <property type="match status" value="1"/>
</dbReference>